<reference evidence="3 4" key="1">
    <citation type="submission" date="2012-12" db="EMBL/GenBank/DDBJ databases">
        <title>Genome assembly of Fulvivirga imtechensis AK7.</title>
        <authorList>
            <person name="Nupur N."/>
            <person name="Khatri I."/>
            <person name="Kumar R."/>
            <person name="Subramanian S."/>
            <person name="Pinnaka A."/>
        </authorList>
    </citation>
    <scope>NUCLEOTIDE SEQUENCE [LARGE SCALE GENOMIC DNA]</scope>
    <source>
        <strain evidence="3 4">AK7</strain>
    </source>
</reference>
<dbReference type="eggNOG" id="COG4888">
    <property type="taxonomic scope" value="Bacteria"/>
</dbReference>
<evidence type="ECO:0000259" key="2">
    <source>
        <dbReference type="Pfam" id="PF07593"/>
    </source>
</evidence>
<protein>
    <recommendedName>
        <fullName evidence="2">ASPIC/UnbV domain-containing protein</fullName>
    </recommendedName>
</protein>
<dbReference type="InterPro" id="IPR028994">
    <property type="entry name" value="Integrin_alpha_N"/>
</dbReference>
<dbReference type="RefSeq" id="WP_009579979.1">
    <property type="nucleotide sequence ID" value="NZ_AMZN01000039.1"/>
</dbReference>
<evidence type="ECO:0000313" key="4">
    <source>
        <dbReference type="Proteomes" id="UP000011135"/>
    </source>
</evidence>
<dbReference type="PROSITE" id="PS51257">
    <property type="entry name" value="PROKAR_LIPOPROTEIN"/>
    <property type="match status" value="1"/>
</dbReference>
<dbReference type="EMBL" id="AMZN01000039">
    <property type="protein sequence ID" value="ELR71501.1"/>
    <property type="molecule type" value="Genomic_DNA"/>
</dbReference>
<organism evidence="3 4">
    <name type="scientific">Fulvivirga imtechensis AK7</name>
    <dbReference type="NCBI Taxonomy" id="1237149"/>
    <lineage>
        <taxon>Bacteria</taxon>
        <taxon>Pseudomonadati</taxon>
        <taxon>Bacteroidota</taxon>
        <taxon>Cytophagia</taxon>
        <taxon>Cytophagales</taxon>
        <taxon>Fulvivirgaceae</taxon>
        <taxon>Fulvivirga</taxon>
    </lineage>
</organism>
<dbReference type="SUPFAM" id="SSF69318">
    <property type="entry name" value="Integrin alpha N-terminal domain"/>
    <property type="match status" value="3"/>
</dbReference>
<accession>L8JR98</accession>
<proteinExistence type="predicted"/>
<keyword evidence="1" id="KW-0732">Signal</keyword>
<keyword evidence="4" id="KW-1185">Reference proteome</keyword>
<dbReference type="Pfam" id="PF07593">
    <property type="entry name" value="UnbV_ASPIC"/>
    <property type="match status" value="1"/>
</dbReference>
<dbReference type="InterPro" id="IPR027039">
    <property type="entry name" value="Crtac1"/>
</dbReference>
<dbReference type="Gene3D" id="2.130.10.130">
    <property type="entry name" value="Integrin alpha, N-terminal"/>
    <property type="match status" value="5"/>
</dbReference>
<name>L8JR98_9BACT</name>
<dbReference type="Proteomes" id="UP000011135">
    <property type="component" value="Unassembled WGS sequence"/>
</dbReference>
<feature type="domain" description="ASPIC/UnbV" evidence="2">
    <location>
        <begin position="516"/>
        <end position="582"/>
    </location>
</feature>
<dbReference type="OrthoDB" id="9816120at2"/>
<dbReference type="PANTHER" id="PTHR16026:SF0">
    <property type="entry name" value="CARTILAGE ACIDIC PROTEIN 1"/>
    <property type="match status" value="1"/>
</dbReference>
<dbReference type="AlphaFoldDB" id="L8JR98"/>
<evidence type="ECO:0000256" key="1">
    <source>
        <dbReference type="ARBA" id="ARBA00022729"/>
    </source>
</evidence>
<comment type="caution">
    <text evidence="3">The sequence shown here is derived from an EMBL/GenBank/DDBJ whole genome shotgun (WGS) entry which is preliminary data.</text>
</comment>
<dbReference type="InterPro" id="IPR013517">
    <property type="entry name" value="FG-GAP"/>
</dbReference>
<dbReference type="Pfam" id="PF13517">
    <property type="entry name" value="FG-GAP_3"/>
    <property type="match status" value="4"/>
</dbReference>
<dbReference type="STRING" id="1237149.C900_02564"/>
<dbReference type="PATRIC" id="fig|1237149.3.peg.2431"/>
<evidence type="ECO:0000313" key="3">
    <source>
        <dbReference type="EMBL" id="ELR71501.1"/>
    </source>
</evidence>
<sequence>MKRAIESFVILTLFFVGCKDQDQLFIKLDNERSGIDFKNKLTQSEDFNIIDYLYFYNGGGVAIGDINGDGLPDLFFSGNQVKNKLYLNKGNLQFEDITEQAGVSGNSSWNTGSVMADVNGDGLLDIYVCAVVGLKNLGGHNELFINNGDNTFTERSKEFGLDFDSFSSSAVFLDYDLDGDLDIYLLNHAVHTPESFGHAKQRNVRKYETGDKLLRNDGNKFVDVSEEAGIYGGINGYGLGIAVADFNLDGYPDIYVGNDFHEDDYYYINNGDGTFREQLRESFTYSSRFSMGNDVADINHDGFPDLISLDMLPEDEVILKRSESDEGIHTLNMKVNQFGYYYQFERNMLQINQGNGRFIETGLMSNVAATDWSWSALFADYDQDGHQDVFISNGIPRRPNDLDYIKYVSSEQVVDIIGATKIVDEKAMSLMPSGKIQNYIYKGSGDFLFHNMSDQWLPAENTCSTATGLADLDNDGDLDIIVSNVDQPVSIYINQTNEKFNYLKIKLDYLNPNKYGIGTKLYVYSEGLMQYKEMYTVRGFQSSSEPVIHFGFGKRAKIDSLVVIWPNSEVQKYYDVSVNQTLEIEKKDNLAKFSYENLKKQAPLFLPIDPGQFGLDYTHTEDNYTDFDRTKLLPYQQSDRGPATAIGDINNDGLMDIFFGGSKRIASEIFIQNDSGFESAHFPIIRADSIKEDIEAVMDDFNNDGKTDLIIASGGADFYNDSPPLLDTYYVSSESDQLIRKDIPDYFENASCIRVSDFDGDGDKDVFIGNQSVSNDFGSMPKSYLLLNNGGTFTSIQQDLFHNIGMVTDAVWTDFNNDGAVDLIVVGEWMSPIFLKNDNGTFVKEERLSAPLNGLWQSITAFDIDKDGDQDYIIGNWGLNSKFRATEKYPMKMYYNDFDNNGKSETVIAIEKNGNYYPLDSYDVLAGQIISLHKKFTSYKDFAGKTIDEIFTKDQLKNSKLYSIQTLASGYLSNENGKFEFVAFDNHLQVAPIICQLKYDFDANGEDEVLLGGNYFGMKPLHGRYGSFEGALIKSDEDIILGVDLGLNLYNRSIRHFNIIPFNKENYLLVTINNGGVQLYKLHN</sequence>
<gene>
    <name evidence="3" type="ORF">C900_02564</name>
</gene>
<dbReference type="InterPro" id="IPR011519">
    <property type="entry name" value="UnbV_ASPIC"/>
</dbReference>
<dbReference type="PANTHER" id="PTHR16026">
    <property type="entry name" value="CARTILAGE ACIDIC PROTEIN 1"/>
    <property type="match status" value="1"/>
</dbReference>